<dbReference type="PANTHER" id="PTHR34216">
    <property type="match status" value="1"/>
</dbReference>
<comment type="caution">
    <text evidence="7">The sequence shown here is derived from an EMBL/GenBank/DDBJ whole genome shotgun (WGS) entry which is preliminary data.</text>
</comment>
<protein>
    <recommendedName>
        <fullName evidence="3">Chitooligosaccharide deacetylase</fullName>
    </recommendedName>
    <alternativeName>
        <fullName evidence="5">Nodulation protein B</fullName>
    </alternativeName>
</protein>
<feature type="domain" description="NodB homology" evidence="6">
    <location>
        <begin position="90"/>
        <end position="329"/>
    </location>
</feature>
<dbReference type="NCBIfam" id="TIGR03938">
    <property type="entry name" value="deacetyl_PgaB"/>
    <property type="match status" value="1"/>
</dbReference>
<evidence type="ECO:0000256" key="4">
    <source>
        <dbReference type="ARBA" id="ARBA00022729"/>
    </source>
</evidence>
<dbReference type="RefSeq" id="WP_209353489.1">
    <property type="nucleotide sequence ID" value="NZ_JAGIYZ010000022.1"/>
</dbReference>
<name>A0ABS4AXL9_9PROT</name>
<dbReference type="Proteomes" id="UP000680815">
    <property type="component" value="Unassembled WGS sequence"/>
</dbReference>
<evidence type="ECO:0000256" key="2">
    <source>
        <dbReference type="ARBA" id="ARBA00010973"/>
    </source>
</evidence>
<evidence type="ECO:0000256" key="3">
    <source>
        <dbReference type="ARBA" id="ARBA00020071"/>
    </source>
</evidence>
<keyword evidence="4" id="KW-0732">Signal</keyword>
<dbReference type="InterPro" id="IPR032772">
    <property type="entry name" value="PGA_deacetylase_PgaB_C"/>
</dbReference>
<evidence type="ECO:0000313" key="8">
    <source>
        <dbReference type="Proteomes" id="UP000680815"/>
    </source>
</evidence>
<dbReference type="InterPro" id="IPR011330">
    <property type="entry name" value="Glyco_hydro/deAcase_b/a-brl"/>
</dbReference>
<dbReference type="PANTHER" id="PTHR34216:SF7">
    <property type="entry name" value="POLY-BETA-1,6-N-ACETYL-D-GLUCOSAMINE N-DEACETYLASE"/>
    <property type="match status" value="1"/>
</dbReference>
<accession>A0ABS4AXL9</accession>
<dbReference type="Gene3D" id="3.20.20.80">
    <property type="entry name" value="Glycosidases"/>
    <property type="match status" value="1"/>
</dbReference>
<comment type="function">
    <text evidence="1">Is involved in generating a small heat-stable compound (Nod), an acylated oligomer of N-acetylglucosamine, that stimulates mitosis in various plant protoplasts.</text>
</comment>
<evidence type="ECO:0000259" key="6">
    <source>
        <dbReference type="PROSITE" id="PS51677"/>
    </source>
</evidence>
<organism evidence="7 8">
    <name type="scientific">Roseomonas nitratireducens</name>
    <dbReference type="NCBI Taxonomy" id="2820810"/>
    <lineage>
        <taxon>Bacteria</taxon>
        <taxon>Pseudomonadati</taxon>
        <taxon>Pseudomonadota</taxon>
        <taxon>Alphaproteobacteria</taxon>
        <taxon>Acetobacterales</taxon>
        <taxon>Roseomonadaceae</taxon>
        <taxon>Roseomonas</taxon>
    </lineage>
</organism>
<reference evidence="7 8" key="1">
    <citation type="submission" date="2021-03" db="EMBL/GenBank/DDBJ databases">
        <authorList>
            <person name="So Y."/>
        </authorList>
    </citation>
    <scope>NUCLEOTIDE SEQUENCE [LARGE SCALE GENOMIC DNA]</scope>
    <source>
        <strain evidence="7 8">PWR1</strain>
    </source>
</reference>
<dbReference type="InterPro" id="IPR023854">
    <property type="entry name" value="PGA_deacetylase_PgaB"/>
</dbReference>
<evidence type="ECO:0000313" key="7">
    <source>
        <dbReference type="EMBL" id="MBP0466115.1"/>
    </source>
</evidence>
<dbReference type="Pfam" id="PF01522">
    <property type="entry name" value="Polysacc_deac_1"/>
    <property type="match status" value="1"/>
</dbReference>
<proteinExistence type="inferred from homology"/>
<dbReference type="SUPFAM" id="SSF88713">
    <property type="entry name" value="Glycoside hydrolase/deacetylase"/>
    <property type="match status" value="1"/>
</dbReference>
<dbReference type="PROSITE" id="PS51677">
    <property type="entry name" value="NODB"/>
    <property type="match status" value="1"/>
</dbReference>
<comment type="similarity">
    <text evidence="2">Belongs to the polysaccharide deacetylase family.</text>
</comment>
<gene>
    <name evidence="7" type="primary">pgaB</name>
    <name evidence="7" type="ORF">J5Y09_19470</name>
</gene>
<dbReference type="EMBL" id="JAGIYZ010000022">
    <property type="protein sequence ID" value="MBP0466115.1"/>
    <property type="molecule type" value="Genomic_DNA"/>
</dbReference>
<dbReference type="InterPro" id="IPR051398">
    <property type="entry name" value="Polysacch_Deacetylase"/>
</dbReference>
<evidence type="ECO:0000256" key="1">
    <source>
        <dbReference type="ARBA" id="ARBA00003236"/>
    </source>
</evidence>
<evidence type="ECO:0000256" key="5">
    <source>
        <dbReference type="ARBA" id="ARBA00032976"/>
    </source>
</evidence>
<dbReference type="InterPro" id="IPR002509">
    <property type="entry name" value="NODB_dom"/>
</dbReference>
<dbReference type="Gene3D" id="3.20.20.370">
    <property type="entry name" value="Glycoside hydrolase/deacetylase"/>
    <property type="match status" value="1"/>
</dbReference>
<sequence length="648" mass="72870">MRLIPLTRRGLLSLPAALALPRGTAAQPGPGRFASIAYHEIGEDGRDRHYSISESMLVQHLSFLRQDGWRFVSLDDVFAARDGRRPLPAKAMLLSFDDGYNDYYTRAMPVLTAFRAPAIFALVTSWMETPAGGTFDYGGQPTPRSALISWAQAREMQAGGLCEFASHSHDLHHGVRANPQGNVQPAAVTRIYDERTGRYETDAEWTRRIEGDLARSSAILARHLGRRPRSIVWPYGRHNLETVAIARRLGMPATLTLEPGPADASRPDRINRLLTMSDPRVPDLARLVRFDEPVRERVLHVDLDHVYDADPAQQARNLDALISRVFRLGPSHVYLQAYADPDGDGVAEAVYFPNRHLPVRADLFNRVAWQLMTRAEVQVFAWMPVLAFKVGEERDLVLSTRHGAPARDAEHYWRLSPFAPRTRSLVGDIYEDLAKHAAFDGLLFHDDAFLTDHEDANPAALATYRAAGLPGDVAAIRADPAAMARWTALKSRALTDLTLHLADRARRWRTPLKTARNLYARTVLEPRSEEWFAQSLPGFLAAYDRTAVMAMPYMEQAPDADAFFRELFARVAATPGGIEKTVFELQAVDWRHQPARPIPATRLRSQLRLLQRLGAHHMGWYPDDFIQGLPDADTVRDVINARSFPFRR</sequence>
<keyword evidence="8" id="KW-1185">Reference proteome</keyword>
<dbReference type="Pfam" id="PF14883">
    <property type="entry name" value="GHL13"/>
    <property type="match status" value="1"/>
</dbReference>